<protein>
    <submittedName>
        <fullName evidence="2">Uncharacterized protein</fullName>
    </submittedName>
</protein>
<feature type="transmembrane region" description="Helical" evidence="1">
    <location>
        <begin position="7"/>
        <end position="23"/>
    </location>
</feature>
<keyword evidence="1" id="KW-0812">Transmembrane</keyword>
<dbReference type="KEGG" id="amuc:Pan181_24820"/>
<dbReference type="AlphaFoldDB" id="A0A518ANI1"/>
<name>A0A518ANI1_9BACT</name>
<dbReference type="EMBL" id="CP036278">
    <property type="protein sequence ID" value="QDU56273.1"/>
    <property type="molecule type" value="Genomic_DNA"/>
</dbReference>
<organism evidence="2 3">
    <name type="scientific">Aeoliella mucimassa</name>
    <dbReference type="NCBI Taxonomy" id="2527972"/>
    <lineage>
        <taxon>Bacteria</taxon>
        <taxon>Pseudomonadati</taxon>
        <taxon>Planctomycetota</taxon>
        <taxon>Planctomycetia</taxon>
        <taxon>Pirellulales</taxon>
        <taxon>Lacipirellulaceae</taxon>
        <taxon>Aeoliella</taxon>
    </lineage>
</organism>
<gene>
    <name evidence="2" type="ORF">Pan181_24820</name>
</gene>
<accession>A0A518ANI1</accession>
<reference evidence="2 3" key="1">
    <citation type="submission" date="2019-02" db="EMBL/GenBank/DDBJ databases">
        <title>Deep-cultivation of Planctomycetes and their phenomic and genomic characterization uncovers novel biology.</title>
        <authorList>
            <person name="Wiegand S."/>
            <person name="Jogler M."/>
            <person name="Boedeker C."/>
            <person name="Pinto D."/>
            <person name="Vollmers J."/>
            <person name="Rivas-Marin E."/>
            <person name="Kohn T."/>
            <person name="Peeters S.H."/>
            <person name="Heuer A."/>
            <person name="Rast P."/>
            <person name="Oberbeckmann S."/>
            <person name="Bunk B."/>
            <person name="Jeske O."/>
            <person name="Meyerdierks A."/>
            <person name="Storesund J.E."/>
            <person name="Kallscheuer N."/>
            <person name="Luecker S."/>
            <person name="Lage O.M."/>
            <person name="Pohl T."/>
            <person name="Merkel B.J."/>
            <person name="Hornburger P."/>
            <person name="Mueller R.-W."/>
            <person name="Bruemmer F."/>
            <person name="Labrenz M."/>
            <person name="Spormann A.M."/>
            <person name="Op den Camp H."/>
            <person name="Overmann J."/>
            <person name="Amann R."/>
            <person name="Jetten M.S.M."/>
            <person name="Mascher T."/>
            <person name="Medema M.H."/>
            <person name="Devos D.P."/>
            <person name="Kaster A.-K."/>
            <person name="Ovreas L."/>
            <person name="Rohde M."/>
            <person name="Galperin M.Y."/>
            <person name="Jogler C."/>
        </authorList>
    </citation>
    <scope>NUCLEOTIDE SEQUENCE [LARGE SCALE GENOMIC DNA]</scope>
    <source>
        <strain evidence="2 3">Pan181</strain>
    </source>
</reference>
<keyword evidence="1" id="KW-0472">Membrane</keyword>
<evidence type="ECO:0000256" key="1">
    <source>
        <dbReference type="SAM" id="Phobius"/>
    </source>
</evidence>
<keyword evidence="1" id="KW-1133">Transmembrane helix</keyword>
<sequence>MRPFTAYALLFTIGLAIVALLVYVDMPALRILCGISLFAVGMLSGTRITHEREREYQLHIQSLNQYLADQNIELAELNLQYLQEKLR</sequence>
<dbReference type="Proteomes" id="UP000315750">
    <property type="component" value="Chromosome"/>
</dbReference>
<evidence type="ECO:0000313" key="3">
    <source>
        <dbReference type="Proteomes" id="UP000315750"/>
    </source>
</evidence>
<evidence type="ECO:0000313" key="2">
    <source>
        <dbReference type="EMBL" id="QDU56273.1"/>
    </source>
</evidence>
<feature type="transmembrane region" description="Helical" evidence="1">
    <location>
        <begin position="29"/>
        <end position="48"/>
    </location>
</feature>
<keyword evidence="3" id="KW-1185">Reference proteome</keyword>
<proteinExistence type="predicted"/>